<feature type="compositionally biased region" description="Low complexity" evidence="1">
    <location>
        <begin position="25"/>
        <end position="41"/>
    </location>
</feature>
<feature type="region of interest" description="Disordered" evidence="1">
    <location>
        <begin position="25"/>
        <end position="44"/>
    </location>
</feature>
<evidence type="ECO:0000313" key="3">
    <source>
        <dbReference type="EMBL" id="MEQ2222816.1"/>
    </source>
</evidence>
<evidence type="ECO:0000256" key="1">
    <source>
        <dbReference type="SAM" id="MobiDB-lite"/>
    </source>
</evidence>
<evidence type="ECO:0000313" key="4">
    <source>
        <dbReference type="Proteomes" id="UP001482620"/>
    </source>
</evidence>
<feature type="non-terminal residue" evidence="3">
    <location>
        <position position="1"/>
    </location>
</feature>
<keyword evidence="2" id="KW-0732">Signal</keyword>
<evidence type="ECO:0000256" key="2">
    <source>
        <dbReference type="SAM" id="SignalP"/>
    </source>
</evidence>
<dbReference type="Proteomes" id="UP001482620">
    <property type="component" value="Unassembled WGS sequence"/>
</dbReference>
<reference evidence="3 4" key="1">
    <citation type="submission" date="2021-06" db="EMBL/GenBank/DDBJ databases">
        <authorList>
            <person name="Palmer J.M."/>
        </authorList>
    </citation>
    <scope>NUCLEOTIDE SEQUENCE [LARGE SCALE GENOMIC DNA]</scope>
    <source>
        <strain evidence="4">if_2019</strain>
        <tissue evidence="3">Muscle</tissue>
    </source>
</reference>
<keyword evidence="4" id="KW-1185">Reference proteome</keyword>
<proteinExistence type="predicted"/>
<gene>
    <name evidence="3" type="ORF">ILYODFUR_030329</name>
</gene>
<accession>A0ABV0SSM7</accession>
<feature type="compositionally biased region" description="Polar residues" evidence="1">
    <location>
        <begin position="60"/>
        <end position="75"/>
    </location>
</feature>
<dbReference type="EMBL" id="JAHRIQ010004477">
    <property type="protein sequence ID" value="MEQ2222816.1"/>
    <property type="molecule type" value="Genomic_DNA"/>
</dbReference>
<name>A0ABV0SSM7_9TELE</name>
<sequence length="75" mass="7861">GFFILVFGTLLDNKVLSALTIRSLTSQGRTGSTSAGTSSSGLGKLFRRIRGDRGSRSGYHVSSTGQSGYTDSLNT</sequence>
<feature type="chain" id="PRO_5045099239" evidence="2">
    <location>
        <begin position="18"/>
        <end position="75"/>
    </location>
</feature>
<feature type="region of interest" description="Disordered" evidence="1">
    <location>
        <begin position="51"/>
        <end position="75"/>
    </location>
</feature>
<protein>
    <submittedName>
        <fullName evidence="3">Uncharacterized protein</fullName>
    </submittedName>
</protein>
<comment type="caution">
    <text evidence="3">The sequence shown here is derived from an EMBL/GenBank/DDBJ whole genome shotgun (WGS) entry which is preliminary data.</text>
</comment>
<feature type="signal peptide" evidence="2">
    <location>
        <begin position="1"/>
        <end position="17"/>
    </location>
</feature>
<organism evidence="3 4">
    <name type="scientific">Ilyodon furcidens</name>
    <name type="common">goldbreast splitfin</name>
    <dbReference type="NCBI Taxonomy" id="33524"/>
    <lineage>
        <taxon>Eukaryota</taxon>
        <taxon>Metazoa</taxon>
        <taxon>Chordata</taxon>
        <taxon>Craniata</taxon>
        <taxon>Vertebrata</taxon>
        <taxon>Euteleostomi</taxon>
        <taxon>Actinopterygii</taxon>
        <taxon>Neopterygii</taxon>
        <taxon>Teleostei</taxon>
        <taxon>Neoteleostei</taxon>
        <taxon>Acanthomorphata</taxon>
        <taxon>Ovalentaria</taxon>
        <taxon>Atherinomorphae</taxon>
        <taxon>Cyprinodontiformes</taxon>
        <taxon>Goodeidae</taxon>
        <taxon>Ilyodon</taxon>
    </lineage>
</organism>